<proteinExistence type="predicted"/>
<keyword evidence="1" id="KW-0472">Membrane</keyword>
<feature type="transmembrane region" description="Helical" evidence="1">
    <location>
        <begin position="159"/>
        <end position="177"/>
    </location>
</feature>
<evidence type="ECO:0008006" key="4">
    <source>
        <dbReference type="Google" id="ProtNLM"/>
    </source>
</evidence>
<comment type="caution">
    <text evidence="2">The sequence shown here is derived from an EMBL/GenBank/DDBJ whole genome shotgun (WGS) entry which is preliminary data.</text>
</comment>
<keyword evidence="1" id="KW-1133">Transmembrane helix</keyword>
<keyword evidence="3" id="KW-1185">Reference proteome</keyword>
<evidence type="ECO:0000313" key="3">
    <source>
        <dbReference type="Proteomes" id="UP000555407"/>
    </source>
</evidence>
<dbReference type="RefSeq" id="WP_167203512.1">
    <property type="nucleotide sequence ID" value="NZ_JAASRO010000001.1"/>
</dbReference>
<dbReference type="AlphaFoldDB" id="A0A7X5V507"/>
<feature type="transmembrane region" description="Helical" evidence="1">
    <location>
        <begin position="49"/>
        <end position="67"/>
    </location>
</feature>
<evidence type="ECO:0000313" key="2">
    <source>
        <dbReference type="EMBL" id="NIK54744.1"/>
    </source>
</evidence>
<gene>
    <name evidence="2" type="ORF">BJY22_000461</name>
</gene>
<accession>A0A7X5V507</accession>
<organism evidence="2 3">
    <name type="scientific">Kribbella shirazensis</name>
    <dbReference type="NCBI Taxonomy" id="1105143"/>
    <lineage>
        <taxon>Bacteria</taxon>
        <taxon>Bacillati</taxon>
        <taxon>Actinomycetota</taxon>
        <taxon>Actinomycetes</taxon>
        <taxon>Propionibacteriales</taxon>
        <taxon>Kribbellaceae</taxon>
        <taxon>Kribbella</taxon>
    </lineage>
</organism>
<feature type="transmembrane region" description="Helical" evidence="1">
    <location>
        <begin position="135"/>
        <end position="154"/>
    </location>
</feature>
<name>A0A7X5V507_9ACTN</name>
<dbReference type="Proteomes" id="UP000555407">
    <property type="component" value="Unassembled WGS sequence"/>
</dbReference>
<keyword evidence="1" id="KW-0812">Transmembrane</keyword>
<feature type="transmembrane region" description="Helical" evidence="1">
    <location>
        <begin position="74"/>
        <end position="101"/>
    </location>
</feature>
<protein>
    <recommendedName>
        <fullName evidence="4">DUF4386 domain-containing protein</fullName>
    </recommendedName>
</protein>
<sequence length="218" mass="22630">MTITTTTLTRAAAGAAVAAGLIFVGVQVGHPHLDVDSIGTTELVVRNSLKLLMATLALAGLAGLYLSQLRKNGLLGLIGYVILSLSYLSIVGTEILAAYVLPTLTATNPGYVRDFIAASTGGQVVGDIGLLQTVLQFQGFAYLAGGLLLGIALFRARVLARWATVLLAVGGLVSAALSFTPDAIYRLLAYPNGIAMIGLGYSLWRTTSSLRQPVPVTA</sequence>
<feature type="transmembrane region" description="Helical" evidence="1">
    <location>
        <begin position="183"/>
        <end position="204"/>
    </location>
</feature>
<evidence type="ECO:0000256" key="1">
    <source>
        <dbReference type="SAM" id="Phobius"/>
    </source>
</evidence>
<dbReference type="EMBL" id="JAASRO010000001">
    <property type="protein sequence ID" value="NIK54744.1"/>
    <property type="molecule type" value="Genomic_DNA"/>
</dbReference>
<reference evidence="2 3" key="1">
    <citation type="submission" date="2020-03" db="EMBL/GenBank/DDBJ databases">
        <title>Sequencing the genomes of 1000 actinobacteria strains.</title>
        <authorList>
            <person name="Klenk H.-P."/>
        </authorList>
    </citation>
    <scope>NUCLEOTIDE SEQUENCE [LARGE SCALE GENOMIC DNA]</scope>
    <source>
        <strain evidence="2 3">DSM 45490</strain>
    </source>
</reference>
<feature type="transmembrane region" description="Helical" evidence="1">
    <location>
        <begin position="12"/>
        <end position="29"/>
    </location>
</feature>